<keyword evidence="11" id="KW-0511">Multifunctional enzyme</keyword>
<evidence type="ECO:0000256" key="2">
    <source>
        <dbReference type="ARBA" id="ARBA00004882"/>
    </source>
</evidence>
<dbReference type="Pfam" id="PF01872">
    <property type="entry name" value="RibD_C"/>
    <property type="match status" value="1"/>
</dbReference>
<dbReference type="Pfam" id="PF00383">
    <property type="entry name" value="dCMP_cyt_deam_1"/>
    <property type="match status" value="1"/>
</dbReference>
<dbReference type="PROSITE" id="PS51747">
    <property type="entry name" value="CYT_DCMP_DEAMINASES_2"/>
    <property type="match status" value="1"/>
</dbReference>
<dbReference type="Gene3D" id="3.40.430.10">
    <property type="entry name" value="Dihydrofolate Reductase, subunit A"/>
    <property type="match status" value="2"/>
</dbReference>
<comment type="catalytic activity">
    <reaction evidence="12">
        <text>5-amino-6-(5-phospho-D-ribitylamino)uracil + NADP(+) = 5-amino-6-(5-phospho-D-ribosylamino)uracil + NADPH + H(+)</text>
        <dbReference type="Rhea" id="RHEA:17845"/>
        <dbReference type="ChEBI" id="CHEBI:15378"/>
        <dbReference type="ChEBI" id="CHEBI:57783"/>
        <dbReference type="ChEBI" id="CHEBI:58349"/>
        <dbReference type="ChEBI" id="CHEBI:58421"/>
        <dbReference type="ChEBI" id="CHEBI:58453"/>
        <dbReference type="EC" id="1.1.1.193"/>
    </reaction>
</comment>
<dbReference type="CDD" id="cd01284">
    <property type="entry name" value="Riboflavin_deaminase-reductase"/>
    <property type="match status" value="1"/>
</dbReference>
<dbReference type="NCBIfam" id="TIGR00326">
    <property type="entry name" value="eubact_ribD"/>
    <property type="match status" value="1"/>
</dbReference>
<evidence type="ECO:0000256" key="11">
    <source>
        <dbReference type="ARBA" id="ARBA00023268"/>
    </source>
</evidence>
<reference evidence="14 15" key="1">
    <citation type="submission" date="2024-11" db="EMBL/GenBank/DDBJ databases">
        <title>First Report of Moraxella oculi in Brazil in an Infectious Bovine Keratoconjunctivitis Outbreak.</title>
        <authorList>
            <person name="Carvalho C.V."/>
            <person name="Domingues R."/>
            <person name="Coutinho C."/>
            <person name="Honorio N.T.B.S."/>
            <person name="Faza D.R.L.R."/>
            <person name="Carvalho W.A."/>
            <person name="Machado A.B.F."/>
            <person name="Martins M.F."/>
            <person name="Gaspar E.B."/>
        </authorList>
    </citation>
    <scope>NUCLEOTIDE SEQUENCE [LARGE SCALE GENOMIC DNA]</scope>
    <source>
        <strain evidence="14 15">2117LE</strain>
    </source>
</reference>
<dbReference type="InterPro" id="IPR050765">
    <property type="entry name" value="Riboflavin_Biosynth_HTPR"/>
</dbReference>
<dbReference type="InterPro" id="IPR016192">
    <property type="entry name" value="APOBEC/CMP_deaminase_Zn-bd"/>
</dbReference>
<dbReference type="SUPFAM" id="SSF53927">
    <property type="entry name" value="Cytidine deaminase-like"/>
    <property type="match status" value="1"/>
</dbReference>
<dbReference type="InterPro" id="IPR002734">
    <property type="entry name" value="RibDG_C"/>
</dbReference>
<evidence type="ECO:0000256" key="3">
    <source>
        <dbReference type="ARBA" id="ARBA00004910"/>
    </source>
</evidence>
<dbReference type="PANTHER" id="PTHR38011:SF7">
    <property type="entry name" value="2,5-DIAMINO-6-RIBOSYLAMINO-4(3H)-PYRIMIDINONE 5'-PHOSPHATE REDUCTASE"/>
    <property type="match status" value="1"/>
</dbReference>
<evidence type="ECO:0000256" key="7">
    <source>
        <dbReference type="ARBA" id="ARBA00022723"/>
    </source>
</evidence>
<comment type="pathway">
    <text evidence="3 12">Cofactor biosynthesis; riboflavin biosynthesis; 5-amino-6-(D-ribitylamino)uracil from GTP: step 3/4.</text>
</comment>
<evidence type="ECO:0000259" key="13">
    <source>
        <dbReference type="PROSITE" id="PS51747"/>
    </source>
</evidence>
<dbReference type="GO" id="GO:0008835">
    <property type="term" value="F:diaminohydroxyphosphoribosylaminopyrimidine deaminase activity"/>
    <property type="evidence" value="ECO:0007669"/>
    <property type="project" value="UniProtKB-EC"/>
</dbReference>
<dbReference type="InterPro" id="IPR024072">
    <property type="entry name" value="DHFR-like_dom_sf"/>
</dbReference>
<evidence type="ECO:0000313" key="14">
    <source>
        <dbReference type="EMBL" id="MFL1732859.1"/>
    </source>
</evidence>
<protein>
    <recommendedName>
        <fullName evidence="12">Riboflavin biosynthesis protein RibD</fullName>
    </recommendedName>
    <domain>
        <recommendedName>
            <fullName evidence="12">Diaminohydroxyphosphoribosylaminopyrimidine deaminase</fullName>
            <shortName evidence="12">DRAP deaminase</shortName>
            <ecNumber evidence="12">3.5.4.26</ecNumber>
        </recommendedName>
        <alternativeName>
            <fullName evidence="12">Riboflavin-specific deaminase</fullName>
        </alternativeName>
    </domain>
    <domain>
        <recommendedName>
            <fullName evidence="12">5-amino-6-(5-phosphoribosylamino)uracil reductase</fullName>
            <ecNumber evidence="12">1.1.1.193</ecNumber>
        </recommendedName>
        <alternativeName>
            <fullName evidence="12">HTP reductase</fullName>
        </alternativeName>
    </domain>
</protein>
<keyword evidence="10 12" id="KW-0560">Oxidoreductase</keyword>
<dbReference type="RefSeq" id="WP_407069389.1">
    <property type="nucleotide sequence ID" value="NZ_JBJJXE010000013.1"/>
</dbReference>
<evidence type="ECO:0000313" key="15">
    <source>
        <dbReference type="Proteomes" id="UP001624684"/>
    </source>
</evidence>
<evidence type="ECO:0000256" key="12">
    <source>
        <dbReference type="PIRNR" id="PIRNR006769"/>
    </source>
</evidence>
<dbReference type="InterPro" id="IPR016193">
    <property type="entry name" value="Cytidine_deaminase-like"/>
</dbReference>
<comment type="caution">
    <text evidence="14">The sequence shown here is derived from an EMBL/GenBank/DDBJ whole genome shotgun (WGS) entry which is preliminary data.</text>
</comment>
<evidence type="ECO:0000256" key="6">
    <source>
        <dbReference type="ARBA" id="ARBA00022619"/>
    </source>
</evidence>
<evidence type="ECO:0000256" key="10">
    <source>
        <dbReference type="ARBA" id="ARBA00023002"/>
    </source>
</evidence>
<keyword evidence="15" id="KW-1185">Reference proteome</keyword>
<dbReference type="InterPro" id="IPR002125">
    <property type="entry name" value="CMP_dCMP_dom"/>
</dbReference>
<dbReference type="InterPro" id="IPR004794">
    <property type="entry name" value="Eubact_RibD"/>
</dbReference>
<evidence type="ECO:0000256" key="8">
    <source>
        <dbReference type="ARBA" id="ARBA00022833"/>
    </source>
</evidence>
<sequence length="349" mass="38260">MGSIINHHTSADVYYMSLAISEAKKGCFTTRPNPNVGCVIVKNNLIIGRGFHPKAGLPHAEVYALKDAQDQGHDVTGATVYVTLEPCSHVGRTPPCADALIKSGIARVVIACMDANLLVCGNGVKKLVDAGIDVSVGVCQEEAYALNVGFLTAMKRGRPYVRLKMAMSLDGRIAMQGGESQWITGDDAREDVQRLRARSGAIITGSGTVIADNPSLNVRSATLGLDLSSFSQPRIVIVDRRNRLGRGDYKVLQREDTLIWRKDLHELLRWLHHDQCYDVLIEAGGRLAGAFIEEDLVDELVIYQAPCVLGVKTHAAFEMCLTQLSEQKRFRLVSHERLGMDLKLVLVRS</sequence>
<evidence type="ECO:0000256" key="5">
    <source>
        <dbReference type="ARBA" id="ARBA00007417"/>
    </source>
</evidence>
<comment type="similarity">
    <text evidence="4 12">In the N-terminal section; belongs to the cytidine and deoxycytidylate deaminase family.</text>
</comment>
<dbReference type="GO" id="GO:0008703">
    <property type="term" value="F:5-amino-6-(5-phosphoribosylamino)uracil reductase activity"/>
    <property type="evidence" value="ECO:0007669"/>
    <property type="project" value="UniProtKB-EC"/>
</dbReference>
<name>A0ABW8U6V6_9GAMM</name>
<keyword evidence="7 12" id="KW-0479">Metal-binding</keyword>
<dbReference type="EMBL" id="JBJJXE010000013">
    <property type="protein sequence ID" value="MFL1732859.1"/>
    <property type="molecule type" value="Genomic_DNA"/>
</dbReference>
<dbReference type="EC" id="1.1.1.193" evidence="12"/>
<feature type="domain" description="CMP/dCMP-type deaminase" evidence="13">
    <location>
        <begin position="10"/>
        <end position="135"/>
    </location>
</feature>
<keyword evidence="12 14" id="KW-0378">Hydrolase</keyword>
<proteinExistence type="inferred from homology"/>
<keyword evidence="8 12" id="KW-0862">Zinc</keyword>
<evidence type="ECO:0000256" key="1">
    <source>
        <dbReference type="ARBA" id="ARBA00002151"/>
    </source>
</evidence>
<keyword evidence="6 12" id="KW-0686">Riboflavin biosynthesis</keyword>
<comment type="catalytic activity">
    <reaction evidence="12">
        <text>2,5-diamino-6-hydroxy-4-(5-phosphoribosylamino)-pyrimidine + H2O + H(+) = 5-amino-6-(5-phospho-D-ribosylamino)uracil + NH4(+)</text>
        <dbReference type="Rhea" id="RHEA:21868"/>
        <dbReference type="ChEBI" id="CHEBI:15377"/>
        <dbReference type="ChEBI" id="CHEBI:15378"/>
        <dbReference type="ChEBI" id="CHEBI:28938"/>
        <dbReference type="ChEBI" id="CHEBI:58453"/>
        <dbReference type="ChEBI" id="CHEBI:58614"/>
        <dbReference type="EC" id="3.5.4.26"/>
    </reaction>
</comment>
<dbReference type="Proteomes" id="UP001624684">
    <property type="component" value="Unassembled WGS sequence"/>
</dbReference>
<comment type="similarity">
    <text evidence="5 12">In the C-terminal section; belongs to the HTP reductase family.</text>
</comment>
<dbReference type="EC" id="3.5.4.26" evidence="12"/>
<organism evidence="14 15">
    <name type="scientific">Moraxella oculi</name>
    <dbReference type="NCBI Taxonomy" id="2940516"/>
    <lineage>
        <taxon>Bacteria</taxon>
        <taxon>Pseudomonadati</taxon>
        <taxon>Pseudomonadota</taxon>
        <taxon>Gammaproteobacteria</taxon>
        <taxon>Moraxellales</taxon>
        <taxon>Moraxellaceae</taxon>
        <taxon>Moraxella</taxon>
    </lineage>
</organism>
<evidence type="ECO:0000256" key="9">
    <source>
        <dbReference type="ARBA" id="ARBA00022857"/>
    </source>
</evidence>
<gene>
    <name evidence="14" type="primary">ribD</name>
    <name evidence="14" type="ORF">ACJHVH_07640</name>
</gene>
<accession>A0ABW8U6V6</accession>
<comment type="pathway">
    <text evidence="2 12">Cofactor biosynthesis; riboflavin biosynthesis; 5-amino-6-(D-ribitylamino)uracil from GTP: step 2/4.</text>
</comment>
<dbReference type="SUPFAM" id="SSF53597">
    <property type="entry name" value="Dihydrofolate reductase-like"/>
    <property type="match status" value="1"/>
</dbReference>
<dbReference type="PIRSF" id="PIRSF006769">
    <property type="entry name" value="RibD"/>
    <property type="match status" value="1"/>
</dbReference>
<comment type="function">
    <text evidence="1 12">Converts 2,5-diamino-6-(ribosylamino)-4(3h)-pyrimidinone 5'-phosphate into 5-amino-6-(ribosylamino)-2,4(1h,3h)-pyrimidinedione 5'-phosphate.</text>
</comment>
<evidence type="ECO:0000256" key="4">
    <source>
        <dbReference type="ARBA" id="ARBA00005259"/>
    </source>
</evidence>
<comment type="cofactor">
    <cofactor evidence="12">
        <name>Zn(2+)</name>
        <dbReference type="ChEBI" id="CHEBI:29105"/>
    </cofactor>
    <text evidence="12">Binds 1 zinc ion.</text>
</comment>
<dbReference type="PROSITE" id="PS00903">
    <property type="entry name" value="CYT_DCMP_DEAMINASES_1"/>
    <property type="match status" value="1"/>
</dbReference>
<keyword evidence="9 12" id="KW-0521">NADP</keyword>
<dbReference type="PANTHER" id="PTHR38011">
    <property type="entry name" value="DIHYDROFOLATE REDUCTASE FAMILY PROTEIN (AFU_ORTHOLOGUE AFUA_8G06820)"/>
    <property type="match status" value="1"/>
</dbReference>
<dbReference type="Gene3D" id="3.40.140.10">
    <property type="entry name" value="Cytidine Deaminase, domain 2"/>
    <property type="match status" value="1"/>
</dbReference>